<proteinExistence type="predicted"/>
<dbReference type="InterPro" id="IPR006976">
    <property type="entry name" value="VanZ-like"/>
</dbReference>
<feature type="transmembrane region" description="Helical" evidence="1">
    <location>
        <begin position="142"/>
        <end position="159"/>
    </location>
</feature>
<keyword evidence="1" id="KW-0812">Transmembrane</keyword>
<keyword evidence="1" id="KW-0472">Membrane</keyword>
<dbReference type="InterPro" id="IPR053150">
    <property type="entry name" value="Teicoplanin_resist-assoc"/>
</dbReference>
<keyword evidence="4" id="KW-1185">Reference proteome</keyword>
<dbReference type="EMBL" id="SLUO01000021">
    <property type="protein sequence ID" value="TCL54239.1"/>
    <property type="molecule type" value="Genomic_DNA"/>
</dbReference>
<feature type="transmembrane region" description="Helical" evidence="1">
    <location>
        <begin position="185"/>
        <end position="203"/>
    </location>
</feature>
<feature type="transmembrane region" description="Helical" evidence="1">
    <location>
        <begin position="84"/>
        <end position="103"/>
    </location>
</feature>
<keyword evidence="1" id="KW-1133">Transmembrane helix</keyword>
<evidence type="ECO:0000259" key="2">
    <source>
        <dbReference type="Pfam" id="PF04892"/>
    </source>
</evidence>
<dbReference type="Proteomes" id="UP000295718">
    <property type="component" value="Unassembled WGS sequence"/>
</dbReference>
<evidence type="ECO:0000313" key="3">
    <source>
        <dbReference type="EMBL" id="TCL54239.1"/>
    </source>
</evidence>
<dbReference type="STRING" id="1469948.GCA_000732725_03016"/>
<dbReference type="AlphaFoldDB" id="A0A4R1QKN8"/>
<accession>A0A4R1QKN8</accession>
<dbReference type="PANTHER" id="PTHR36834:SF1">
    <property type="entry name" value="INTEGRAL MEMBRANE PROTEIN"/>
    <property type="match status" value="1"/>
</dbReference>
<reference evidence="3 4" key="1">
    <citation type="submission" date="2019-03" db="EMBL/GenBank/DDBJ databases">
        <title>Genomic Encyclopedia of Type Strains, Phase IV (KMG-IV): sequencing the most valuable type-strain genomes for metagenomic binning, comparative biology and taxonomic classification.</title>
        <authorList>
            <person name="Goeker M."/>
        </authorList>
    </citation>
    <scope>NUCLEOTIDE SEQUENCE [LARGE SCALE GENOMIC DNA]</scope>
    <source>
        <strain evidence="3 4">DSM 100556</strain>
    </source>
</reference>
<feature type="domain" description="VanZ-like" evidence="2">
    <location>
        <begin position="41"/>
        <end position="157"/>
    </location>
</feature>
<feature type="transmembrane region" description="Helical" evidence="1">
    <location>
        <begin position="42"/>
        <end position="64"/>
    </location>
</feature>
<name>A0A4R1QKN8_9FIRM</name>
<sequence>MSDFTVLVVNTFSAYIGVIPFLIILQIFFWKYKLPKRHQFGLYIYSLAICTILMASDTPSLYQVDFYPTFNFIPFYGFGDNLEHYIQCFLIFLPFGLLLPTLWKQFQPAKETLISGILFSLLIEISQIYCLATTATTDITDVIMNTLGTLSGYFIFLQVKDMRFMGRMCLDSEDTSLKNLSRFEVYIYLFTPWLITFLLTPFISNAIWDFLWDTVIGIPL</sequence>
<evidence type="ECO:0000313" key="4">
    <source>
        <dbReference type="Proteomes" id="UP000295718"/>
    </source>
</evidence>
<comment type="caution">
    <text evidence="3">The sequence shown here is derived from an EMBL/GenBank/DDBJ whole genome shotgun (WGS) entry which is preliminary data.</text>
</comment>
<dbReference type="PANTHER" id="PTHR36834">
    <property type="entry name" value="MEMBRANE PROTEIN-RELATED"/>
    <property type="match status" value="1"/>
</dbReference>
<gene>
    <name evidence="3" type="ORF">EDD76_1218</name>
</gene>
<feature type="transmembrane region" description="Helical" evidence="1">
    <location>
        <begin position="12"/>
        <end position="30"/>
    </location>
</feature>
<evidence type="ECO:0000256" key="1">
    <source>
        <dbReference type="SAM" id="Phobius"/>
    </source>
</evidence>
<protein>
    <submittedName>
        <fullName evidence="3">VanZ like protein</fullName>
    </submittedName>
</protein>
<feature type="transmembrane region" description="Helical" evidence="1">
    <location>
        <begin position="115"/>
        <end position="136"/>
    </location>
</feature>
<dbReference type="Pfam" id="PF04892">
    <property type="entry name" value="VanZ"/>
    <property type="match status" value="1"/>
</dbReference>
<dbReference type="RefSeq" id="WP_031391663.1">
    <property type="nucleotide sequence ID" value="NZ_JPNB01000002.1"/>
</dbReference>
<organism evidence="3 4">
    <name type="scientific">Kineothrix alysoides</name>
    <dbReference type="NCBI Taxonomy" id="1469948"/>
    <lineage>
        <taxon>Bacteria</taxon>
        <taxon>Bacillati</taxon>
        <taxon>Bacillota</taxon>
        <taxon>Clostridia</taxon>
        <taxon>Lachnospirales</taxon>
        <taxon>Lachnospiraceae</taxon>
        <taxon>Kineothrix</taxon>
    </lineage>
</organism>